<evidence type="ECO:0000313" key="4">
    <source>
        <dbReference type="Proteomes" id="UP000030765"/>
    </source>
</evidence>
<organism evidence="2">
    <name type="scientific">Anopheles sinensis</name>
    <name type="common">Mosquito</name>
    <dbReference type="NCBI Taxonomy" id="74873"/>
    <lineage>
        <taxon>Eukaryota</taxon>
        <taxon>Metazoa</taxon>
        <taxon>Ecdysozoa</taxon>
        <taxon>Arthropoda</taxon>
        <taxon>Hexapoda</taxon>
        <taxon>Insecta</taxon>
        <taxon>Pterygota</taxon>
        <taxon>Neoptera</taxon>
        <taxon>Endopterygota</taxon>
        <taxon>Diptera</taxon>
        <taxon>Nematocera</taxon>
        <taxon>Culicoidea</taxon>
        <taxon>Culicidae</taxon>
        <taxon>Anophelinae</taxon>
        <taxon>Anopheles</taxon>
    </lineage>
</organism>
<protein>
    <submittedName>
        <fullName evidence="2 3">Putative septum site-determining protein MinC</fullName>
    </submittedName>
</protein>
<evidence type="ECO:0000313" key="2">
    <source>
        <dbReference type="EMBL" id="KFB36336.1"/>
    </source>
</evidence>
<proteinExistence type="predicted"/>
<dbReference type="Proteomes" id="UP000030765">
    <property type="component" value="Unassembled WGS sequence"/>
</dbReference>
<reference evidence="2 4" key="1">
    <citation type="journal article" date="2014" name="BMC Genomics">
        <title>Genome sequence of Anopheles sinensis provides insight into genetics basis of mosquito competence for malaria parasites.</title>
        <authorList>
            <person name="Zhou D."/>
            <person name="Zhang D."/>
            <person name="Ding G."/>
            <person name="Shi L."/>
            <person name="Hou Q."/>
            <person name="Ye Y."/>
            <person name="Xu Y."/>
            <person name="Zhou H."/>
            <person name="Xiong C."/>
            <person name="Li S."/>
            <person name="Yu J."/>
            <person name="Hong S."/>
            <person name="Yu X."/>
            <person name="Zou P."/>
            <person name="Chen C."/>
            <person name="Chang X."/>
            <person name="Wang W."/>
            <person name="Lv Y."/>
            <person name="Sun Y."/>
            <person name="Ma L."/>
            <person name="Shen B."/>
            <person name="Zhu C."/>
        </authorList>
    </citation>
    <scope>NUCLEOTIDE SEQUENCE [LARGE SCALE GENOMIC DNA]</scope>
</reference>
<reference evidence="3" key="2">
    <citation type="submission" date="2020-05" db="UniProtKB">
        <authorList>
            <consortium name="EnsemblMetazoa"/>
        </authorList>
    </citation>
    <scope>IDENTIFICATION</scope>
</reference>
<dbReference type="AlphaFoldDB" id="A0A084VEE2"/>
<dbReference type="EMBL" id="KE524777">
    <property type="protein sequence ID" value="KFB36336.1"/>
    <property type="molecule type" value="Genomic_DNA"/>
</dbReference>
<sequence length="69" mass="7012">MAPIVAGRAKGSFSPPSQVIAGGGVVSVGVRAGTRMHSGVPDQASSGDEDDNERAPKPMMMIPDQYANG</sequence>
<keyword evidence="4" id="KW-1185">Reference proteome</keyword>
<evidence type="ECO:0000256" key="1">
    <source>
        <dbReference type="SAM" id="MobiDB-lite"/>
    </source>
</evidence>
<dbReference type="VEuPathDB" id="VectorBase:ASIC003461"/>
<gene>
    <name evidence="2" type="ORF">ZHAS_00003461</name>
</gene>
<dbReference type="EnsemblMetazoa" id="ASIC003461-RA">
    <property type="protein sequence ID" value="ASIC003461-PA"/>
    <property type="gene ID" value="ASIC003461"/>
</dbReference>
<feature type="region of interest" description="Disordered" evidence="1">
    <location>
        <begin position="1"/>
        <end position="69"/>
    </location>
</feature>
<name>A0A084VEE2_ANOSI</name>
<dbReference type="EMBL" id="ATLV01012271">
    <property type="status" value="NOT_ANNOTATED_CDS"/>
    <property type="molecule type" value="Genomic_DNA"/>
</dbReference>
<accession>A0A084VEE2</accession>
<evidence type="ECO:0000313" key="3">
    <source>
        <dbReference type="EnsemblMetazoa" id="ASIC003461-PA"/>
    </source>
</evidence>